<accession>A0A0G0KMS8</accession>
<comment type="caution">
    <text evidence="8">The sequence shown here is derived from an EMBL/GenBank/DDBJ whole genome shotgun (WGS) entry which is preliminary data.</text>
</comment>
<keyword evidence="4" id="KW-0238">DNA-binding</keyword>
<evidence type="ECO:0000313" key="8">
    <source>
        <dbReference type="EMBL" id="KKQ50469.1"/>
    </source>
</evidence>
<comment type="subcellular location">
    <subcellularLocation>
        <location evidence="4">Cytoplasm</location>
    </subcellularLocation>
</comment>
<dbReference type="Pfam" id="PF20772">
    <property type="entry name" value="TACO1_YebC_N"/>
    <property type="match status" value="1"/>
</dbReference>
<reference evidence="8 9" key="1">
    <citation type="journal article" date="2015" name="Nature">
        <title>rRNA introns, odd ribosomes, and small enigmatic genomes across a large radiation of phyla.</title>
        <authorList>
            <person name="Brown C.T."/>
            <person name="Hug L.A."/>
            <person name="Thomas B.C."/>
            <person name="Sharon I."/>
            <person name="Castelle C.J."/>
            <person name="Singh A."/>
            <person name="Wilkins M.J."/>
            <person name="Williams K.H."/>
            <person name="Banfield J.F."/>
        </authorList>
    </citation>
    <scope>NUCLEOTIDE SEQUENCE [LARGE SCALE GENOMIC DNA]</scope>
</reference>
<dbReference type="InterPro" id="IPR017856">
    <property type="entry name" value="Integrase-like_N"/>
</dbReference>
<keyword evidence="2 4" id="KW-0805">Transcription regulation</keyword>
<dbReference type="Gene3D" id="1.10.10.200">
    <property type="match status" value="1"/>
</dbReference>
<evidence type="ECO:0000256" key="4">
    <source>
        <dbReference type="HAMAP-Rule" id="MF_00693"/>
    </source>
</evidence>
<protein>
    <recommendedName>
        <fullName evidence="4">Probable transcriptional regulatory protein US68_C0005G0036</fullName>
    </recommendedName>
</protein>
<proteinExistence type="inferred from homology"/>
<dbReference type="FunFam" id="1.10.10.200:FF:000002">
    <property type="entry name" value="Probable transcriptional regulatory protein CLM62_37755"/>
    <property type="match status" value="1"/>
</dbReference>
<dbReference type="InterPro" id="IPR002876">
    <property type="entry name" value="Transcrip_reg_TACO1-like"/>
</dbReference>
<organism evidence="8 9">
    <name type="scientific">Candidatus Shapirobacteria bacterium GW2011_GWE1_38_10</name>
    <dbReference type="NCBI Taxonomy" id="1618488"/>
    <lineage>
        <taxon>Bacteria</taxon>
        <taxon>Candidatus Shapironibacteriota</taxon>
    </lineage>
</organism>
<dbReference type="GO" id="GO:0005737">
    <property type="term" value="C:cytoplasm"/>
    <property type="evidence" value="ECO:0007669"/>
    <property type="project" value="UniProtKB-SubCell"/>
</dbReference>
<dbReference type="PATRIC" id="fig|1618488.3.peg.254"/>
<dbReference type="Gene3D" id="3.30.70.980">
    <property type="match status" value="2"/>
</dbReference>
<evidence type="ECO:0000256" key="1">
    <source>
        <dbReference type="ARBA" id="ARBA00008724"/>
    </source>
</evidence>
<dbReference type="InterPro" id="IPR048300">
    <property type="entry name" value="TACO1_YebC-like_2nd/3rd_dom"/>
</dbReference>
<dbReference type="GO" id="GO:0003677">
    <property type="term" value="F:DNA binding"/>
    <property type="evidence" value="ECO:0007669"/>
    <property type="project" value="UniProtKB-UniRule"/>
</dbReference>
<comment type="similarity">
    <text evidence="1 4">Belongs to the TACO1 family.</text>
</comment>
<feature type="compositionally biased region" description="Basic and acidic residues" evidence="5">
    <location>
        <begin position="15"/>
        <end position="24"/>
    </location>
</feature>
<dbReference type="SUPFAM" id="SSF75625">
    <property type="entry name" value="YebC-like"/>
    <property type="match status" value="1"/>
</dbReference>
<dbReference type="PANTHER" id="PTHR12532:SF0">
    <property type="entry name" value="TRANSLATIONAL ACTIVATOR OF CYTOCHROME C OXIDASE 1"/>
    <property type="match status" value="1"/>
</dbReference>
<name>A0A0G0KMS8_9BACT</name>
<evidence type="ECO:0000256" key="3">
    <source>
        <dbReference type="ARBA" id="ARBA00023163"/>
    </source>
</evidence>
<keyword evidence="3 4" id="KW-0804">Transcription</keyword>
<sequence>MSGHSKWANIKNRKGAQDKKRSEVFTKTSKNIMTAIREGGGNTNPASNVALREAIERSRAVNMPKENIERLLQRFEERKNNLVSGVFEGFGPFGVPIMIEVETDNKNRVLGEIKLIFRNYGGNLGESGSVAFMFDRVGEIELESNIDQNMELELIDFGVKDIDGKLVITAVSDFGRVRDKLVSSGLAIESSGLVYKCRSNTMLASEEEVAKILDMVDELEENDDVINVFAGFDYAQTT</sequence>
<dbReference type="GO" id="GO:0006355">
    <property type="term" value="P:regulation of DNA-templated transcription"/>
    <property type="evidence" value="ECO:0007669"/>
    <property type="project" value="UniProtKB-UniRule"/>
</dbReference>
<keyword evidence="4" id="KW-0963">Cytoplasm</keyword>
<dbReference type="HAMAP" id="MF_00693">
    <property type="entry name" value="Transcrip_reg_TACO1"/>
    <property type="match status" value="1"/>
</dbReference>
<dbReference type="Pfam" id="PF01709">
    <property type="entry name" value="Transcrip_reg"/>
    <property type="match status" value="1"/>
</dbReference>
<gene>
    <name evidence="8" type="ORF">US68_C0005G0036</name>
</gene>
<evidence type="ECO:0000256" key="2">
    <source>
        <dbReference type="ARBA" id="ARBA00023015"/>
    </source>
</evidence>
<dbReference type="NCBIfam" id="TIGR01033">
    <property type="entry name" value="YebC/PmpR family DNA-binding transcriptional regulator"/>
    <property type="match status" value="1"/>
</dbReference>
<dbReference type="InterPro" id="IPR029072">
    <property type="entry name" value="YebC-like"/>
</dbReference>
<dbReference type="AlphaFoldDB" id="A0A0G0KMS8"/>
<dbReference type="InterPro" id="IPR049083">
    <property type="entry name" value="TACO1_YebC_N"/>
</dbReference>
<evidence type="ECO:0000259" key="6">
    <source>
        <dbReference type="Pfam" id="PF01709"/>
    </source>
</evidence>
<evidence type="ECO:0000259" key="7">
    <source>
        <dbReference type="Pfam" id="PF20772"/>
    </source>
</evidence>
<feature type="domain" description="TACO1/YebC-like N-terminal" evidence="7">
    <location>
        <begin position="5"/>
        <end position="75"/>
    </location>
</feature>
<evidence type="ECO:0000256" key="5">
    <source>
        <dbReference type="SAM" id="MobiDB-lite"/>
    </source>
</evidence>
<dbReference type="EMBL" id="LBTX01000005">
    <property type="protein sequence ID" value="KKQ50469.1"/>
    <property type="molecule type" value="Genomic_DNA"/>
</dbReference>
<feature type="domain" description="TACO1/YebC-like second and third" evidence="6">
    <location>
        <begin position="86"/>
        <end position="230"/>
    </location>
</feature>
<feature type="region of interest" description="Disordered" evidence="5">
    <location>
        <begin position="1"/>
        <end position="25"/>
    </location>
</feature>
<dbReference type="InterPro" id="IPR026564">
    <property type="entry name" value="Transcrip_reg_TACO1-like_dom3"/>
</dbReference>
<evidence type="ECO:0000313" key="9">
    <source>
        <dbReference type="Proteomes" id="UP000034231"/>
    </source>
</evidence>
<dbReference type="Proteomes" id="UP000034231">
    <property type="component" value="Unassembled WGS sequence"/>
</dbReference>
<dbReference type="PANTHER" id="PTHR12532">
    <property type="entry name" value="TRANSLATIONAL ACTIVATOR OF CYTOCHROME C OXIDASE 1"/>
    <property type="match status" value="1"/>
</dbReference>